<protein>
    <submittedName>
        <fullName evidence="1">Uncharacterized protein</fullName>
    </submittedName>
</protein>
<organism evidence="1 2">
    <name type="scientific">Spongiibacter thalassae</name>
    <dbReference type="NCBI Taxonomy" id="2721624"/>
    <lineage>
        <taxon>Bacteria</taxon>
        <taxon>Pseudomonadati</taxon>
        <taxon>Pseudomonadota</taxon>
        <taxon>Gammaproteobacteria</taxon>
        <taxon>Cellvibrionales</taxon>
        <taxon>Spongiibacteraceae</taxon>
        <taxon>Spongiibacter</taxon>
    </lineage>
</organism>
<evidence type="ECO:0000313" key="1">
    <source>
        <dbReference type="EMBL" id="NKI16740.1"/>
    </source>
</evidence>
<dbReference type="EMBL" id="JAAWWK010000002">
    <property type="protein sequence ID" value="NKI16740.1"/>
    <property type="molecule type" value="Genomic_DNA"/>
</dbReference>
<gene>
    <name evidence="1" type="ORF">HCU74_04810</name>
</gene>
<accession>A0ABX1GCQ1</accession>
<name>A0ABX1GCQ1_9GAMM</name>
<sequence>MTENTNNALGQEQLRIKCLLEVPRVVTFFEENDLELPGLLWTVYGVFDSNEIVVKATAGSAVYYAITPSPLTYPAMERRLSGIDYADEAVARELANATWRIHQQVFRAELGVAL</sequence>
<reference evidence="1 2" key="1">
    <citation type="submission" date="2020-04" db="EMBL/GenBank/DDBJ databases">
        <authorList>
            <person name="Yoon J."/>
        </authorList>
    </citation>
    <scope>NUCLEOTIDE SEQUENCE [LARGE SCALE GENOMIC DNA]</scope>
    <source>
        <strain evidence="1 2">KMU-166</strain>
    </source>
</reference>
<comment type="caution">
    <text evidence="1">The sequence shown here is derived from an EMBL/GenBank/DDBJ whole genome shotgun (WGS) entry which is preliminary data.</text>
</comment>
<dbReference type="RefSeq" id="WP_168449292.1">
    <property type="nucleotide sequence ID" value="NZ_JAAWWK010000002.1"/>
</dbReference>
<keyword evidence="2" id="KW-1185">Reference proteome</keyword>
<proteinExistence type="predicted"/>
<evidence type="ECO:0000313" key="2">
    <source>
        <dbReference type="Proteomes" id="UP000765845"/>
    </source>
</evidence>
<dbReference type="Proteomes" id="UP000765845">
    <property type="component" value="Unassembled WGS sequence"/>
</dbReference>